<comment type="caution">
    <text evidence="1">The sequence shown here is derived from an EMBL/GenBank/DDBJ whole genome shotgun (WGS) entry which is preliminary data.</text>
</comment>
<dbReference type="Proteomes" id="UP000597138">
    <property type="component" value="Unassembled WGS sequence"/>
</dbReference>
<gene>
    <name evidence="1" type="ORF">GCM10010985_59140</name>
</gene>
<keyword evidence="2" id="KW-1185">Reference proteome</keyword>
<protein>
    <submittedName>
        <fullName evidence="1">Uncharacterized protein</fullName>
    </submittedName>
</protein>
<proteinExistence type="predicted"/>
<sequence length="45" mass="4948">MMPVTPVTGKAWGIQAKHRTDIVCAQQCDQAIEARPRNRAACRAP</sequence>
<reference evidence="2" key="1">
    <citation type="journal article" date="2019" name="Int. J. Syst. Evol. Microbiol.">
        <title>The Global Catalogue of Microorganisms (GCM) 10K type strain sequencing project: providing services to taxonomists for standard genome sequencing and annotation.</title>
        <authorList>
            <consortium name="The Broad Institute Genomics Platform"/>
            <consortium name="The Broad Institute Genome Sequencing Center for Infectious Disease"/>
            <person name="Wu L."/>
            <person name="Ma J."/>
        </authorList>
    </citation>
    <scope>NUCLEOTIDE SEQUENCE [LARGE SCALE GENOMIC DNA]</scope>
    <source>
        <strain evidence="2">CGMCC 1.11013</strain>
    </source>
</reference>
<name>A0ABQ1S778_9BURK</name>
<organism evidence="1 2">
    <name type="scientific">Caballeronia grimmiae</name>
    <dbReference type="NCBI Taxonomy" id="1071679"/>
    <lineage>
        <taxon>Bacteria</taxon>
        <taxon>Pseudomonadati</taxon>
        <taxon>Pseudomonadota</taxon>
        <taxon>Betaproteobacteria</taxon>
        <taxon>Burkholderiales</taxon>
        <taxon>Burkholderiaceae</taxon>
        <taxon>Caballeronia</taxon>
    </lineage>
</organism>
<evidence type="ECO:0000313" key="2">
    <source>
        <dbReference type="Proteomes" id="UP000597138"/>
    </source>
</evidence>
<dbReference type="EMBL" id="BMEG01000017">
    <property type="protein sequence ID" value="GGD96639.1"/>
    <property type="molecule type" value="Genomic_DNA"/>
</dbReference>
<evidence type="ECO:0000313" key="1">
    <source>
        <dbReference type="EMBL" id="GGD96639.1"/>
    </source>
</evidence>
<accession>A0ABQ1S778</accession>